<dbReference type="OrthoDB" id="19182at2759"/>
<dbReference type="GO" id="GO:0045910">
    <property type="term" value="P:negative regulation of DNA recombination"/>
    <property type="evidence" value="ECO:0007669"/>
    <property type="project" value="TreeGrafter"/>
</dbReference>
<dbReference type="PANTHER" id="PTHR11472">
    <property type="entry name" value="DNA REPAIR DEAD HELICASE RAD3/XP-D SUBFAMILY MEMBER"/>
    <property type="match status" value="1"/>
</dbReference>
<dbReference type="CDD" id="cd18788">
    <property type="entry name" value="SF2_C_XPD"/>
    <property type="match status" value="1"/>
</dbReference>
<keyword evidence="8" id="KW-0067">ATP-binding</keyword>
<keyword evidence="11" id="KW-0238">DNA-binding</keyword>
<dbReference type="AlphaFoldDB" id="A0A0K2U1V7"/>
<keyword evidence="9" id="KW-0408">Iron</keyword>
<dbReference type="GO" id="GO:1904430">
    <property type="term" value="P:negative regulation of t-circle formation"/>
    <property type="evidence" value="ECO:0007669"/>
    <property type="project" value="TreeGrafter"/>
</dbReference>
<keyword evidence="5" id="KW-0227">DNA damage</keyword>
<dbReference type="EMBL" id="HACA01014903">
    <property type="protein sequence ID" value="CDW32264.1"/>
    <property type="molecule type" value="Transcribed_RNA"/>
</dbReference>
<evidence type="ECO:0000256" key="10">
    <source>
        <dbReference type="ARBA" id="ARBA00023014"/>
    </source>
</evidence>
<evidence type="ECO:0000256" key="8">
    <source>
        <dbReference type="ARBA" id="ARBA00022840"/>
    </source>
</evidence>
<dbReference type="CDD" id="cd17970">
    <property type="entry name" value="DEAHc_FancJ"/>
    <property type="match status" value="1"/>
</dbReference>
<comment type="subcellular location">
    <subcellularLocation>
        <location evidence="1">Nucleus</location>
    </subcellularLocation>
</comment>
<dbReference type="GO" id="GO:0046872">
    <property type="term" value="F:metal ion binding"/>
    <property type="evidence" value="ECO:0007669"/>
    <property type="project" value="UniProtKB-KW"/>
</dbReference>
<dbReference type="GO" id="GO:0005634">
    <property type="term" value="C:nucleus"/>
    <property type="evidence" value="ECO:0007669"/>
    <property type="project" value="UniProtKB-SubCell"/>
</dbReference>
<dbReference type="InterPro" id="IPR014013">
    <property type="entry name" value="Helic_SF1/SF2_ATP-bd_DinG/Rad3"/>
</dbReference>
<dbReference type="Gene3D" id="3.40.50.300">
    <property type="entry name" value="P-loop containing nucleotide triphosphate hydrolases"/>
    <property type="match status" value="2"/>
</dbReference>
<organism evidence="18">
    <name type="scientific">Lepeophtheirus salmonis</name>
    <name type="common">Salmon louse</name>
    <name type="synonym">Caligus salmonis</name>
    <dbReference type="NCBI Taxonomy" id="72036"/>
    <lineage>
        <taxon>Eukaryota</taxon>
        <taxon>Metazoa</taxon>
        <taxon>Ecdysozoa</taxon>
        <taxon>Arthropoda</taxon>
        <taxon>Crustacea</taxon>
        <taxon>Multicrustacea</taxon>
        <taxon>Hexanauplia</taxon>
        <taxon>Copepoda</taxon>
        <taxon>Siphonostomatoida</taxon>
        <taxon>Caligidae</taxon>
        <taxon>Lepeophtheirus</taxon>
    </lineage>
</organism>
<evidence type="ECO:0000256" key="4">
    <source>
        <dbReference type="ARBA" id="ARBA00022741"/>
    </source>
</evidence>
<evidence type="ECO:0000313" key="18">
    <source>
        <dbReference type="EMBL" id="CDW32264.1"/>
    </source>
</evidence>
<evidence type="ECO:0000256" key="2">
    <source>
        <dbReference type="ARBA" id="ARBA00022485"/>
    </source>
</evidence>
<dbReference type="PANTHER" id="PTHR11472:SF34">
    <property type="entry name" value="REGULATOR OF TELOMERE ELONGATION HELICASE 1"/>
    <property type="match status" value="1"/>
</dbReference>
<evidence type="ECO:0000256" key="9">
    <source>
        <dbReference type="ARBA" id="ARBA00023004"/>
    </source>
</evidence>
<evidence type="ECO:0000259" key="17">
    <source>
        <dbReference type="PROSITE" id="PS51193"/>
    </source>
</evidence>
<dbReference type="GO" id="GO:0010569">
    <property type="term" value="P:regulation of double-strand break repair via homologous recombination"/>
    <property type="evidence" value="ECO:0007669"/>
    <property type="project" value="TreeGrafter"/>
</dbReference>
<dbReference type="GO" id="GO:0090657">
    <property type="term" value="P:telomeric loop disassembly"/>
    <property type="evidence" value="ECO:0007669"/>
    <property type="project" value="TreeGrafter"/>
</dbReference>
<evidence type="ECO:0000256" key="15">
    <source>
        <dbReference type="ARBA" id="ARBA00049360"/>
    </source>
</evidence>
<dbReference type="NCBIfam" id="TIGR00604">
    <property type="entry name" value="rad3"/>
    <property type="match status" value="1"/>
</dbReference>
<dbReference type="GO" id="GO:0003678">
    <property type="term" value="F:DNA helicase activity"/>
    <property type="evidence" value="ECO:0007669"/>
    <property type="project" value="InterPro"/>
</dbReference>
<evidence type="ECO:0000256" key="1">
    <source>
        <dbReference type="ARBA" id="ARBA00004123"/>
    </source>
</evidence>
<sequence>MNGSSASFECGVGAEVKGPASTHKVEIEDVVVEFPFQPYPVQTAYMESVIKCLNYAKFGLLESPTGTGKTLSLLCSSLAWLQTHKVARAKLKLESGGLESTAPATRIIYASRTHSQLTQVISEFSSTAYKHFPSAVLGSRDQLCINPAVLNMKNIDKNILCRSKLKAKSCEYYNKYEKDIDRILSNVDPCQNDDIENLKKMGHKQKICPYYYSRNSSSRADIVFLPYNYLFDAKIRKTLNIELDSAVIILDEAHNVLRNCEDANSFTFDAKDIAVAITELDYVIKIFDNESLLENLESAEFTVPEICSLKEIIIKFENELISLRENSIQDYNGDKIHEILESSGINNENASEVKDILGKVFNFLTSASLVGGQAKGRGTGAISSVLNLVFQDNSNTKELLKSYFKLHIDKNVQKNSFQSSNNKNTIFNLWCFSPGFCMKSLIETGIRSIILTSGTLKPMDSFCSELLTDFHVKLQNNHIITNQQILVRVAPNGVDNFPLSSAYLTRSDPKYLNSLGFSILKIFRSVPDGVLIFFPSYTVMNSCIEYWQNTSSLWTAMQANKPIFIEPKEKGILPQVVDDYKASIRSSSGASFMAVMRGKVSEGIDFADKDARVVIITGIPFPNVKDSRIELKRKYLDLRRGLDPTNLTGNDWYNLEAYRAINQAIGRVIRHKNDFGAILFLDRRFSGSNVKSQLSDWIQPGFAISDKFNTLLNEMKEFFRCNQELYKEISRPQPPKQAPSTSTIVKRPLPISSHVQSSSTLYPSKRKKIVIKPHTSTKVPNYTSIKEGAAQSLVLKLKKCLSKEEMLTFKNFVKEYKTTNDFNSIKNLMKENWFRDKLSNEDKLDFQAFIKDQHRCLYSQEINY</sequence>
<dbReference type="SUPFAM" id="SSF52540">
    <property type="entry name" value="P-loop containing nucleoside triphosphate hydrolases"/>
    <property type="match status" value="1"/>
</dbReference>
<dbReference type="InterPro" id="IPR045028">
    <property type="entry name" value="DinG/Rad3-like"/>
</dbReference>
<dbReference type="GO" id="GO:0006281">
    <property type="term" value="P:DNA repair"/>
    <property type="evidence" value="ECO:0007669"/>
    <property type="project" value="UniProtKB-KW"/>
</dbReference>
<keyword evidence="6" id="KW-0378">Hydrolase</keyword>
<evidence type="ECO:0000256" key="6">
    <source>
        <dbReference type="ARBA" id="ARBA00022801"/>
    </source>
</evidence>
<dbReference type="GO" id="GO:0003677">
    <property type="term" value="F:DNA binding"/>
    <property type="evidence" value="ECO:0007669"/>
    <property type="project" value="UniProtKB-KW"/>
</dbReference>
<evidence type="ECO:0000256" key="3">
    <source>
        <dbReference type="ARBA" id="ARBA00022723"/>
    </source>
</evidence>
<dbReference type="PROSITE" id="PS51193">
    <property type="entry name" value="HELICASE_ATP_BIND_2"/>
    <property type="match status" value="1"/>
</dbReference>
<keyword evidence="4" id="KW-0547">Nucleotide-binding</keyword>
<keyword evidence="10" id="KW-0411">Iron-sulfur</keyword>
<protein>
    <recommendedName>
        <fullName evidence="16">Regulator of telomere elongation helicase 1 homolog</fullName>
    </recommendedName>
</protein>
<dbReference type="FunFam" id="3.40.50.300:FF:000431">
    <property type="entry name" value="Regulator of telomere elongation helicase 1"/>
    <property type="match status" value="1"/>
</dbReference>
<keyword evidence="2" id="KW-0004">4Fe-4S</keyword>
<dbReference type="InterPro" id="IPR006555">
    <property type="entry name" value="ATP-dep_Helicase_C"/>
</dbReference>
<dbReference type="Pfam" id="PF23109">
    <property type="entry name" value="ARCH_RTEL1"/>
    <property type="match status" value="1"/>
</dbReference>
<dbReference type="GO" id="GO:0051539">
    <property type="term" value="F:4 iron, 4 sulfur cluster binding"/>
    <property type="evidence" value="ECO:0007669"/>
    <property type="project" value="UniProtKB-KW"/>
</dbReference>
<dbReference type="SMART" id="SM00488">
    <property type="entry name" value="DEXDc2"/>
    <property type="match status" value="1"/>
</dbReference>
<reference evidence="18" key="1">
    <citation type="submission" date="2014-05" db="EMBL/GenBank/DDBJ databases">
        <authorList>
            <person name="Chronopoulou M."/>
        </authorList>
    </citation>
    <scope>NUCLEOTIDE SEQUENCE</scope>
    <source>
        <tissue evidence="18">Whole organism</tissue>
    </source>
</reference>
<dbReference type="InterPro" id="IPR010614">
    <property type="entry name" value="RAD3-like_helicase_DEAD"/>
</dbReference>
<name>A0A0K2U1V7_LEPSM</name>
<evidence type="ECO:0000256" key="12">
    <source>
        <dbReference type="ARBA" id="ARBA00023204"/>
    </source>
</evidence>
<dbReference type="Pfam" id="PF13307">
    <property type="entry name" value="Helicase_C_2"/>
    <property type="match status" value="1"/>
</dbReference>
<keyword evidence="14" id="KW-0539">Nucleus</keyword>
<dbReference type="InterPro" id="IPR013020">
    <property type="entry name" value="Rad3/Chl1-like"/>
</dbReference>
<evidence type="ECO:0000256" key="5">
    <source>
        <dbReference type="ARBA" id="ARBA00022763"/>
    </source>
</evidence>
<keyword evidence="13" id="KW-0413">Isomerase</keyword>
<evidence type="ECO:0000256" key="13">
    <source>
        <dbReference type="ARBA" id="ARBA00023235"/>
    </source>
</evidence>
<dbReference type="GO" id="GO:0016818">
    <property type="term" value="F:hydrolase activity, acting on acid anhydrides, in phosphorus-containing anhydrides"/>
    <property type="evidence" value="ECO:0007669"/>
    <property type="project" value="InterPro"/>
</dbReference>
<accession>A0A0K2U1V7</accession>
<evidence type="ECO:0000256" key="14">
    <source>
        <dbReference type="ARBA" id="ARBA00023242"/>
    </source>
</evidence>
<comment type="catalytic activity">
    <reaction evidence="15">
        <text>ATP + H2O = ADP + phosphate + H(+)</text>
        <dbReference type="Rhea" id="RHEA:13065"/>
        <dbReference type="ChEBI" id="CHEBI:15377"/>
        <dbReference type="ChEBI" id="CHEBI:15378"/>
        <dbReference type="ChEBI" id="CHEBI:30616"/>
        <dbReference type="ChEBI" id="CHEBI:43474"/>
        <dbReference type="ChEBI" id="CHEBI:456216"/>
    </reaction>
</comment>
<keyword evidence="3" id="KW-0479">Metal-binding</keyword>
<dbReference type="SMART" id="SM00491">
    <property type="entry name" value="HELICc2"/>
    <property type="match status" value="1"/>
</dbReference>
<dbReference type="InterPro" id="IPR006554">
    <property type="entry name" value="Helicase-like_DEXD_c2"/>
</dbReference>
<feature type="domain" description="Helicase ATP-binding" evidence="17">
    <location>
        <begin position="28"/>
        <end position="300"/>
    </location>
</feature>
<dbReference type="GO" id="GO:0070182">
    <property type="term" value="F:DNA polymerase binding"/>
    <property type="evidence" value="ECO:0007669"/>
    <property type="project" value="TreeGrafter"/>
</dbReference>
<keyword evidence="7" id="KW-0347">Helicase</keyword>
<evidence type="ECO:0000256" key="11">
    <source>
        <dbReference type="ARBA" id="ARBA00023125"/>
    </source>
</evidence>
<keyword evidence="12" id="KW-0234">DNA repair</keyword>
<dbReference type="InterPro" id="IPR057498">
    <property type="entry name" value="Rtel1_ARCH"/>
</dbReference>
<evidence type="ECO:0000256" key="16">
    <source>
        <dbReference type="ARBA" id="ARBA00073810"/>
    </source>
</evidence>
<dbReference type="InterPro" id="IPR027417">
    <property type="entry name" value="P-loop_NTPase"/>
</dbReference>
<dbReference type="Pfam" id="PF06733">
    <property type="entry name" value="DEAD_2"/>
    <property type="match status" value="1"/>
</dbReference>
<dbReference type="GO" id="GO:0005524">
    <property type="term" value="F:ATP binding"/>
    <property type="evidence" value="ECO:0007669"/>
    <property type="project" value="UniProtKB-KW"/>
</dbReference>
<evidence type="ECO:0000256" key="7">
    <source>
        <dbReference type="ARBA" id="ARBA00022806"/>
    </source>
</evidence>
<proteinExistence type="predicted"/>